<evidence type="ECO:0000256" key="4">
    <source>
        <dbReference type="ARBA" id="ARBA00023136"/>
    </source>
</evidence>
<feature type="transmembrane region" description="Helical" evidence="5">
    <location>
        <begin position="83"/>
        <end position="104"/>
    </location>
</feature>
<dbReference type="InterPro" id="IPR023352">
    <property type="entry name" value="MAPEG-like_dom_sf"/>
</dbReference>
<dbReference type="EMBL" id="JBHTJO010000001">
    <property type="protein sequence ID" value="MFD0986866.1"/>
    <property type="molecule type" value="Genomic_DNA"/>
</dbReference>
<dbReference type="Proteomes" id="UP001597102">
    <property type="component" value="Unassembled WGS sequence"/>
</dbReference>
<name>A0ABW3J9A5_9HYPH</name>
<comment type="subcellular location">
    <subcellularLocation>
        <location evidence="1">Membrane</location>
    </subcellularLocation>
</comment>
<accession>A0ABW3J9A5</accession>
<organism evidence="6 7">
    <name type="scientific">Methyloligella solikamskensis</name>
    <dbReference type="NCBI Taxonomy" id="1177756"/>
    <lineage>
        <taxon>Bacteria</taxon>
        <taxon>Pseudomonadati</taxon>
        <taxon>Pseudomonadota</taxon>
        <taxon>Alphaproteobacteria</taxon>
        <taxon>Hyphomicrobiales</taxon>
        <taxon>Hyphomicrobiaceae</taxon>
        <taxon>Methyloligella</taxon>
    </lineage>
</organism>
<protein>
    <submittedName>
        <fullName evidence="6">MAPEG family protein</fullName>
    </submittedName>
</protein>
<feature type="transmembrane region" description="Helical" evidence="5">
    <location>
        <begin position="6"/>
        <end position="26"/>
    </location>
</feature>
<reference evidence="7" key="1">
    <citation type="journal article" date="2019" name="Int. J. Syst. Evol. Microbiol.">
        <title>The Global Catalogue of Microorganisms (GCM) 10K type strain sequencing project: providing services to taxonomists for standard genome sequencing and annotation.</title>
        <authorList>
            <consortium name="The Broad Institute Genomics Platform"/>
            <consortium name="The Broad Institute Genome Sequencing Center for Infectious Disease"/>
            <person name="Wu L."/>
            <person name="Ma J."/>
        </authorList>
    </citation>
    <scope>NUCLEOTIDE SEQUENCE [LARGE SCALE GENOMIC DNA]</scope>
    <source>
        <strain evidence="7">CCUG 61697</strain>
    </source>
</reference>
<keyword evidence="3 5" id="KW-1133">Transmembrane helix</keyword>
<dbReference type="InterPro" id="IPR001129">
    <property type="entry name" value="Membr-assoc_MAPEG"/>
</dbReference>
<dbReference type="Gene3D" id="1.20.120.550">
    <property type="entry name" value="Membrane associated eicosanoid/glutathione metabolism-like domain"/>
    <property type="match status" value="1"/>
</dbReference>
<feature type="transmembrane region" description="Helical" evidence="5">
    <location>
        <begin position="116"/>
        <end position="138"/>
    </location>
</feature>
<dbReference type="Pfam" id="PF01124">
    <property type="entry name" value="MAPEG"/>
    <property type="match status" value="1"/>
</dbReference>
<evidence type="ECO:0000256" key="2">
    <source>
        <dbReference type="ARBA" id="ARBA00022692"/>
    </source>
</evidence>
<sequence length="142" mass="16348">MSIQSILLPLFVQVLLTFILLFWMIALRLQALRRGQVRAESIALRESKWPPRVIQIGNAFHNQLEVPVLFYVVMLLALETQTLDLFILVLAWMFVISRIVHAWIHVTSNQLEHRTPVFLIGAIAVLLIWIIVIGRVIIFASL</sequence>
<comment type="caution">
    <text evidence="6">The sequence shown here is derived from an EMBL/GenBank/DDBJ whole genome shotgun (WGS) entry which is preliminary data.</text>
</comment>
<evidence type="ECO:0000313" key="6">
    <source>
        <dbReference type="EMBL" id="MFD0986866.1"/>
    </source>
</evidence>
<proteinExistence type="predicted"/>
<evidence type="ECO:0000256" key="3">
    <source>
        <dbReference type="ARBA" id="ARBA00022989"/>
    </source>
</evidence>
<dbReference type="SUPFAM" id="SSF161084">
    <property type="entry name" value="MAPEG domain-like"/>
    <property type="match status" value="1"/>
</dbReference>
<keyword evidence="2 5" id="KW-0812">Transmembrane</keyword>
<keyword evidence="4 5" id="KW-0472">Membrane</keyword>
<evidence type="ECO:0000313" key="7">
    <source>
        <dbReference type="Proteomes" id="UP001597102"/>
    </source>
</evidence>
<keyword evidence="7" id="KW-1185">Reference proteome</keyword>
<gene>
    <name evidence="6" type="ORF">ACFQ2F_07115</name>
</gene>
<evidence type="ECO:0000256" key="1">
    <source>
        <dbReference type="ARBA" id="ARBA00004370"/>
    </source>
</evidence>
<dbReference type="RefSeq" id="WP_379087792.1">
    <property type="nucleotide sequence ID" value="NZ_JBHTJO010000001.1"/>
</dbReference>
<evidence type="ECO:0000256" key="5">
    <source>
        <dbReference type="SAM" id="Phobius"/>
    </source>
</evidence>